<dbReference type="AlphaFoldDB" id="A0A2J7R224"/>
<protein>
    <recommendedName>
        <fullName evidence="3">Mariner Mos1 transposase</fullName>
    </recommendedName>
</protein>
<comment type="caution">
    <text evidence="1">The sequence shown here is derived from an EMBL/GenBank/DDBJ whole genome shotgun (WGS) entry which is preliminary data.</text>
</comment>
<keyword evidence="2" id="KW-1185">Reference proteome</keyword>
<accession>A0A2J7R224</accession>
<proteinExistence type="predicted"/>
<dbReference type="InterPro" id="IPR036397">
    <property type="entry name" value="RNaseH_sf"/>
</dbReference>
<dbReference type="PANTHER" id="PTHR46060">
    <property type="entry name" value="MARINER MOS1 TRANSPOSASE-LIKE PROTEIN"/>
    <property type="match status" value="1"/>
</dbReference>
<dbReference type="PANTHER" id="PTHR46060:SF1">
    <property type="entry name" value="MARINER MOS1 TRANSPOSASE-LIKE PROTEIN"/>
    <property type="match status" value="1"/>
</dbReference>
<evidence type="ECO:0000313" key="1">
    <source>
        <dbReference type="EMBL" id="PNF34869.1"/>
    </source>
</evidence>
<dbReference type="Pfam" id="PF01359">
    <property type="entry name" value="Transposase_1"/>
    <property type="match status" value="1"/>
</dbReference>
<sequence length="298" mass="34617">MRRCVVRFNSGESEVHDKPRPGCPCSAATPQNEEHLDQLIRTDRQITTRELCARLNIGCSALETMLGKLNYRKVCSRWVPRMFTRDHKTYRMEVCQDLLHHFEAEGDKFLDNIVTGDETWCHHYEPESKRQSMEWRHPDSPRKKKFKTQPSARKVMCTVFWDRRGVILLDFLDPGESVISERYKTTLTKLEVRISRVRPEKQTTLRLQHDNARPHTSLATTAHISKFGWTVLPHPPYSPGLAPSDFHLFGPMKDGLRGQHFPDNDAVITTVRKWLASAGADLYRLLFIAGKSVHNEWW</sequence>
<dbReference type="Gene3D" id="3.30.420.10">
    <property type="entry name" value="Ribonuclease H-like superfamily/Ribonuclease H"/>
    <property type="match status" value="1"/>
</dbReference>
<dbReference type="STRING" id="105785.A0A2J7R224"/>
<reference evidence="1 2" key="1">
    <citation type="submission" date="2017-12" db="EMBL/GenBank/DDBJ databases">
        <title>Hemimetabolous genomes reveal molecular basis of termite eusociality.</title>
        <authorList>
            <person name="Harrison M.C."/>
            <person name="Jongepier E."/>
            <person name="Robertson H.M."/>
            <person name="Arning N."/>
            <person name="Bitard-Feildel T."/>
            <person name="Chao H."/>
            <person name="Childers C.P."/>
            <person name="Dinh H."/>
            <person name="Doddapaneni H."/>
            <person name="Dugan S."/>
            <person name="Gowin J."/>
            <person name="Greiner C."/>
            <person name="Han Y."/>
            <person name="Hu H."/>
            <person name="Hughes D.S.T."/>
            <person name="Huylmans A.-K."/>
            <person name="Kemena C."/>
            <person name="Kremer L.P.M."/>
            <person name="Lee S.L."/>
            <person name="Lopez-Ezquerra A."/>
            <person name="Mallet L."/>
            <person name="Monroy-Kuhn J.M."/>
            <person name="Moser A."/>
            <person name="Murali S.C."/>
            <person name="Muzny D.M."/>
            <person name="Otani S."/>
            <person name="Piulachs M.-D."/>
            <person name="Poelchau M."/>
            <person name="Qu J."/>
            <person name="Schaub F."/>
            <person name="Wada-Katsumata A."/>
            <person name="Worley K.C."/>
            <person name="Xie Q."/>
            <person name="Ylla G."/>
            <person name="Poulsen M."/>
            <person name="Gibbs R.A."/>
            <person name="Schal C."/>
            <person name="Richards S."/>
            <person name="Belles X."/>
            <person name="Korb J."/>
            <person name="Bornberg-Bauer E."/>
        </authorList>
    </citation>
    <scope>NUCLEOTIDE SEQUENCE [LARGE SCALE GENOMIC DNA]</scope>
    <source>
        <tissue evidence="1">Whole body</tissue>
    </source>
</reference>
<dbReference type="InterPro" id="IPR001888">
    <property type="entry name" value="Transposase_1"/>
</dbReference>
<dbReference type="InParanoid" id="A0A2J7R224"/>
<dbReference type="OrthoDB" id="10017160at2759"/>
<organism evidence="1 2">
    <name type="scientific">Cryptotermes secundus</name>
    <dbReference type="NCBI Taxonomy" id="105785"/>
    <lineage>
        <taxon>Eukaryota</taxon>
        <taxon>Metazoa</taxon>
        <taxon>Ecdysozoa</taxon>
        <taxon>Arthropoda</taxon>
        <taxon>Hexapoda</taxon>
        <taxon>Insecta</taxon>
        <taxon>Pterygota</taxon>
        <taxon>Neoptera</taxon>
        <taxon>Polyneoptera</taxon>
        <taxon>Dictyoptera</taxon>
        <taxon>Blattodea</taxon>
        <taxon>Blattoidea</taxon>
        <taxon>Termitoidae</taxon>
        <taxon>Kalotermitidae</taxon>
        <taxon>Cryptotermitinae</taxon>
        <taxon>Cryptotermes</taxon>
    </lineage>
</organism>
<dbReference type="EMBL" id="NEVH01008202">
    <property type="protein sequence ID" value="PNF34869.1"/>
    <property type="molecule type" value="Genomic_DNA"/>
</dbReference>
<dbReference type="GO" id="GO:0003676">
    <property type="term" value="F:nucleic acid binding"/>
    <property type="evidence" value="ECO:0007669"/>
    <property type="project" value="InterPro"/>
</dbReference>
<dbReference type="Proteomes" id="UP000235965">
    <property type="component" value="Unassembled WGS sequence"/>
</dbReference>
<name>A0A2J7R224_9NEOP</name>
<evidence type="ECO:0000313" key="2">
    <source>
        <dbReference type="Proteomes" id="UP000235965"/>
    </source>
</evidence>
<gene>
    <name evidence="1" type="ORF">B7P43_G03723</name>
</gene>
<evidence type="ECO:0008006" key="3">
    <source>
        <dbReference type="Google" id="ProtNLM"/>
    </source>
</evidence>
<dbReference type="InterPro" id="IPR052709">
    <property type="entry name" value="Transposase-MT_Hybrid"/>
</dbReference>